<gene>
    <name evidence="2" type="ORF">H0E82_12180</name>
</gene>
<feature type="signal peptide" evidence="1">
    <location>
        <begin position="1"/>
        <end position="38"/>
    </location>
</feature>
<protein>
    <submittedName>
        <fullName evidence="2">Uncharacterized protein</fullName>
    </submittedName>
</protein>
<evidence type="ECO:0000313" key="3">
    <source>
        <dbReference type="Proteomes" id="UP000589896"/>
    </source>
</evidence>
<comment type="caution">
    <text evidence="2">The sequence shown here is derived from an EMBL/GenBank/DDBJ whole genome shotgun (WGS) entry which is preliminary data.</text>
</comment>
<reference evidence="2 3" key="1">
    <citation type="submission" date="2020-07" db="EMBL/GenBank/DDBJ databases">
        <title>isolation of Luteimonas sp. SJ-16.</title>
        <authorList>
            <person name="Huang X.-X."/>
            <person name="Xu L."/>
            <person name="Sun J.-Q."/>
        </authorList>
    </citation>
    <scope>NUCLEOTIDE SEQUENCE [LARGE SCALE GENOMIC DNA]</scope>
    <source>
        <strain evidence="2 3">SJ-16</strain>
    </source>
</reference>
<keyword evidence="3" id="KW-1185">Reference proteome</keyword>
<organism evidence="2 3">
    <name type="scientific">Luteimonas deserti</name>
    <dbReference type="NCBI Taxonomy" id="2752306"/>
    <lineage>
        <taxon>Bacteria</taxon>
        <taxon>Pseudomonadati</taxon>
        <taxon>Pseudomonadota</taxon>
        <taxon>Gammaproteobacteria</taxon>
        <taxon>Lysobacterales</taxon>
        <taxon>Lysobacteraceae</taxon>
        <taxon>Luteimonas</taxon>
    </lineage>
</organism>
<dbReference type="Proteomes" id="UP000589896">
    <property type="component" value="Unassembled WGS sequence"/>
</dbReference>
<evidence type="ECO:0000256" key="1">
    <source>
        <dbReference type="SAM" id="SignalP"/>
    </source>
</evidence>
<feature type="chain" id="PRO_5030678308" evidence="1">
    <location>
        <begin position="39"/>
        <end position="228"/>
    </location>
</feature>
<proteinExistence type="predicted"/>
<sequence>MTRIPRQSPSAPTPRTRPALRALATAGAVALAPLSLLACSPTMTTSASPEYRQNPAPQQAYRLTMRIDDAPGPFGSIVALAQFDVQNRECLPPPDSNPGGRQSPVPTMDLEIPLARDADGAWVGTFHTDAMLDEDYHGRGTCVWQWMGTRVHLRATGADGETIFLPSLSAHEASPEQTVDFYFLKEGYPQTSPANYSDLGIAGRERVPADLADEALFSIQLRSEAVRP</sequence>
<dbReference type="RefSeq" id="WP_180545732.1">
    <property type="nucleotide sequence ID" value="NZ_JACCJZ010000019.1"/>
</dbReference>
<dbReference type="AlphaFoldDB" id="A0A7Z0QSY5"/>
<dbReference type="EMBL" id="JACCJZ010000019">
    <property type="protein sequence ID" value="NYZ63509.1"/>
    <property type="molecule type" value="Genomic_DNA"/>
</dbReference>
<accession>A0A7Z0QSY5</accession>
<keyword evidence="1" id="KW-0732">Signal</keyword>
<evidence type="ECO:0000313" key="2">
    <source>
        <dbReference type="EMBL" id="NYZ63509.1"/>
    </source>
</evidence>
<name>A0A7Z0QSY5_9GAMM</name>